<dbReference type="PANTHER" id="PTHR38567:SF1">
    <property type="entry name" value="DUF4291 DOMAIN-CONTAINING PROTEIN"/>
    <property type="match status" value="1"/>
</dbReference>
<dbReference type="Proteomes" id="UP001610432">
    <property type="component" value="Unassembled WGS sequence"/>
</dbReference>
<evidence type="ECO:0008006" key="4">
    <source>
        <dbReference type="Google" id="ProtNLM"/>
    </source>
</evidence>
<accession>A0ABR4LY58</accession>
<dbReference type="PANTHER" id="PTHR38567">
    <property type="entry name" value="DUF4291 DOMAIN-CONTAINING PROTEIN"/>
    <property type="match status" value="1"/>
</dbReference>
<sequence length="235" mass="26531">MPSPKHKGPKSTKPPHTQTTPTKAKNPNPKDRDSDPPPYRQIRALSTATTITVYQAYSPSIATAAVATQSFSNVPGFKRERMTWIKPSFLWMAYRCGYATKKGQERVLAVEITRAGFEWALRHSCLSHTARGASAREVEEWREQMKGSPVRIQWDPERDIFFAPLGYRSLQVGLGPDAVQRYISEWIVSIRDVTGSMVRIQGLIEKGDLEGAWGEVPREEEYVLDEELRRVIGAS</sequence>
<feature type="compositionally biased region" description="Basic residues" evidence="1">
    <location>
        <begin position="1"/>
        <end position="10"/>
    </location>
</feature>
<dbReference type="Pfam" id="PF14124">
    <property type="entry name" value="DUF4291"/>
    <property type="match status" value="1"/>
</dbReference>
<dbReference type="RefSeq" id="XP_070888459.1">
    <property type="nucleotide sequence ID" value="XM_071027519.1"/>
</dbReference>
<evidence type="ECO:0000313" key="2">
    <source>
        <dbReference type="EMBL" id="KAL2869480.1"/>
    </source>
</evidence>
<dbReference type="EMBL" id="JBFXLQ010000009">
    <property type="protein sequence ID" value="KAL2869480.1"/>
    <property type="molecule type" value="Genomic_DNA"/>
</dbReference>
<protein>
    <recommendedName>
        <fullName evidence="4">DUF4291 domain-containing protein</fullName>
    </recommendedName>
</protein>
<evidence type="ECO:0000313" key="3">
    <source>
        <dbReference type="Proteomes" id="UP001610432"/>
    </source>
</evidence>
<dbReference type="GeneID" id="98142591"/>
<dbReference type="InterPro" id="IPR025633">
    <property type="entry name" value="DUF4291"/>
</dbReference>
<feature type="region of interest" description="Disordered" evidence="1">
    <location>
        <begin position="1"/>
        <end position="39"/>
    </location>
</feature>
<evidence type="ECO:0000256" key="1">
    <source>
        <dbReference type="SAM" id="MobiDB-lite"/>
    </source>
</evidence>
<keyword evidence="3" id="KW-1185">Reference proteome</keyword>
<comment type="caution">
    <text evidence="2">The sequence shown here is derived from an EMBL/GenBank/DDBJ whole genome shotgun (WGS) entry which is preliminary data.</text>
</comment>
<feature type="compositionally biased region" description="Low complexity" evidence="1">
    <location>
        <begin position="14"/>
        <end position="25"/>
    </location>
</feature>
<proteinExistence type="predicted"/>
<reference evidence="2 3" key="1">
    <citation type="submission" date="2024-07" db="EMBL/GenBank/DDBJ databases">
        <title>Section-level genome sequencing and comparative genomics of Aspergillus sections Usti and Cavernicolus.</title>
        <authorList>
            <consortium name="Lawrence Berkeley National Laboratory"/>
            <person name="Nybo J.L."/>
            <person name="Vesth T.C."/>
            <person name="Theobald S."/>
            <person name="Frisvad J.C."/>
            <person name="Larsen T.O."/>
            <person name="Kjaerboelling I."/>
            <person name="Rothschild-Mancinelli K."/>
            <person name="Lyhne E.K."/>
            <person name="Kogle M.E."/>
            <person name="Barry K."/>
            <person name="Clum A."/>
            <person name="Na H."/>
            <person name="Ledsgaard L."/>
            <person name="Lin J."/>
            <person name="Lipzen A."/>
            <person name="Kuo A."/>
            <person name="Riley R."/>
            <person name="Mondo S."/>
            <person name="Labutti K."/>
            <person name="Haridas S."/>
            <person name="Pangalinan J."/>
            <person name="Salamov A.A."/>
            <person name="Simmons B.A."/>
            <person name="Magnuson J.K."/>
            <person name="Chen J."/>
            <person name="Drula E."/>
            <person name="Henrissat B."/>
            <person name="Wiebenga A."/>
            <person name="Lubbers R.J."/>
            <person name="Gomes A.C."/>
            <person name="Macurrencykelacurrency M.R."/>
            <person name="Stajich J."/>
            <person name="Grigoriev I.V."/>
            <person name="Mortensen U.H."/>
            <person name="De Vries R.P."/>
            <person name="Baker S.E."/>
            <person name="Andersen M.R."/>
        </authorList>
    </citation>
    <scope>NUCLEOTIDE SEQUENCE [LARGE SCALE GENOMIC DNA]</scope>
    <source>
        <strain evidence="2 3">CBS 449.75</strain>
    </source>
</reference>
<organism evidence="2 3">
    <name type="scientific">Aspergillus lucknowensis</name>
    <dbReference type="NCBI Taxonomy" id="176173"/>
    <lineage>
        <taxon>Eukaryota</taxon>
        <taxon>Fungi</taxon>
        <taxon>Dikarya</taxon>
        <taxon>Ascomycota</taxon>
        <taxon>Pezizomycotina</taxon>
        <taxon>Eurotiomycetes</taxon>
        <taxon>Eurotiomycetidae</taxon>
        <taxon>Eurotiales</taxon>
        <taxon>Aspergillaceae</taxon>
        <taxon>Aspergillus</taxon>
        <taxon>Aspergillus subgen. Nidulantes</taxon>
    </lineage>
</organism>
<name>A0ABR4LY58_9EURO</name>
<gene>
    <name evidence="2" type="ORF">BJX67DRAFT_332191</name>
</gene>